<proteinExistence type="predicted"/>
<sequence length="153" mass="17374">MRFGKKGKLSPWYIGPYRISKRIDNVAYELELPQELATVHQGFERREGRGEKRRRRKDPSVSWRFSCGFRQGLIPTRGFGVEKRARKVEIHLGKGLGRRPSQSAPSGAMKFGSGAPRQAECPNPNSEVFPLASHVVQSARDARFSTLSHFFPY</sequence>
<reference evidence="3" key="1">
    <citation type="submission" date="2023-08" db="EMBL/GenBank/DDBJ databases">
        <title>A de novo genome assembly of Solanum verrucosum Schlechtendal, a Mexican diploid species geographically isolated from the other diploid A-genome species in potato relatives.</title>
        <authorList>
            <person name="Hosaka K."/>
        </authorList>
    </citation>
    <scope>NUCLEOTIDE SEQUENCE</scope>
    <source>
        <tissue evidence="3">Young leaves</tissue>
    </source>
</reference>
<accession>A0AAF0PS49</accession>
<dbReference type="InterPro" id="IPR056924">
    <property type="entry name" value="SH3_Tf2-1"/>
</dbReference>
<dbReference type="Pfam" id="PF24626">
    <property type="entry name" value="SH3_Tf2-1"/>
    <property type="match status" value="1"/>
</dbReference>
<evidence type="ECO:0000313" key="3">
    <source>
        <dbReference type="EMBL" id="WMV09888.1"/>
    </source>
</evidence>
<gene>
    <name evidence="3" type="ORF">MTR67_003273</name>
</gene>
<dbReference type="Proteomes" id="UP001234989">
    <property type="component" value="Chromosome 1"/>
</dbReference>
<dbReference type="PANTHER" id="PTHR46148">
    <property type="entry name" value="CHROMO DOMAIN-CONTAINING PROTEIN"/>
    <property type="match status" value="1"/>
</dbReference>
<name>A0AAF0PS49_SOLVR</name>
<dbReference type="PANTHER" id="PTHR46148:SF60">
    <property type="entry name" value="CHROMO DOMAIN-CONTAINING PROTEIN"/>
    <property type="match status" value="1"/>
</dbReference>
<evidence type="ECO:0000259" key="2">
    <source>
        <dbReference type="Pfam" id="PF24626"/>
    </source>
</evidence>
<protein>
    <recommendedName>
        <fullName evidence="2">Tf2-1-like SH3-like domain-containing protein</fullName>
    </recommendedName>
</protein>
<keyword evidence="4" id="KW-1185">Reference proteome</keyword>
<dbReference type="AlphaFoldDB" id="A0AAF0PS49"/>
<dbReference type="EMBL" id="CP133612">
    <property type="protein sequence ID" value="WMV09888.1"/>
    <property type="molecule type" value="Genomic_DNA"/>
</dbReference>
<organism evidence="3 4">
    <name type="scientific">Solanum verrucosum</name>
    <dbReference type="NCBI Taxonomy" id="315347"/>
    <lineage>
        <taxon>Eukaryota</taxon>
        <taxon>Viridiplantae</taxon>
        <taxon>Streptophyta</taxon>
        <taxon>Embryophyta</taxon>
        <taxon>Tracheophyta</taxon>
        <taxon>Spermatophyta</taxon>
        <taxon>Magnoliopsida</taxon>
        <taxon>eudicotyledons</taxon>
        <taxon>Gunneridae</taxon>
        <taxon>Pentapetalae</taxon>
        <taxon>asterids</taxon>
        <taxon>lamiids</taxon>
        <taxon>Solanales</taxon>
        <taxon>Solanaceae</taxon>
        <taxon>Solanoideae</taxon>
        <taxon>Solaneae</taxon>
        <taxon>Solanum</taxon>
    </lineage>
</organism>
<feature type="region of interest" description="Disordered" evidence="1">
    <location>
        <begin position="94"/>
        <end position="121"/>
    </location>
</feature>
<feature type="domain" description="Tf2-1-like SH3-like" evidence="2">
    <location>
        <begin position="3"/>
        <end position="41"/>
    </location>
</feature>
<evidence type="ECO:0000313" key="4">
    <source>
        <dbReference type="Proteomes" id="UP001234989"/>
    </source>
</evidence>
<evidence type="ECO:0000256" key="1">
    <source>
        <dbReference type="SAM" id="MobiDB-lite"/>
    </source>
</evidence>